<proteinExistence type="predicted"/>
<gene>
    <name evidence="2" type="ORF">UFOVP449_127</name>
</gene>
<dbReference type="EMBL" id="LR796420">
    <property type="protein sequence ID" value="CAB4143158.1"/>
    <property type="molecule type" value="Genomic_DNA"/>
</dbReference>
<reference evidence="2" key="1">
    <citation type="submission" date="2020-04" db="EMBL/GenBank/DDBJ databases">
        <authorList>
            <person name="Chiriac C."/>
            <person name="Salcher M."/>
            <person name="Ghai R."/>
            <person name="Kavagutti S V."/>
        </authorList>
    </citation>
    <scope>NUCLEOTIDE SEQUENCE</scope>
</reference>
<feature type="compositionally biased region" description="Basic and acidic residues" evidence="1">
    <location>
        <begin position="129"/>
        <end position="138"/>
    </location>
</feature>
<protein>
    <submittedName>
        <fullName evidence="2">Uncharacterized protein</fullName>
    </submittedName>
</protein>
<evidence type="ECO:0000256" key="1">
    <source>
        <dbReference type="SAM" id="MobiDB-lite"/>
    </source>
</evidence>
<feature type="compositionally biased region" description="Polar residues" evidence="1">
    <location>
        <begin position="119"/>
        <end position="128"/>
    </location>
</feature>
<evidence type="ECO:0000313" key="2">
    <source>
        <dbReference type="EMBL" id="CAB4143158.1"/>
    </source>
</evidence>
<accession>A0A6J5M8Y9</accession>
<organism evidence="2">
    <name type="scientific">uncultured Caudovirales phage</name>
    <dbReference type="NCBI Taxonomy" id="2100421"/>
    <lineage>
        <taxon>Viruses</taxon>
        <taxon>Duplodnaviria</taxon>
        <taxon>Heunggongvirae</taxon>
        <taxon>Uroviricota</taxon>
        <taxon>Caudoviricetes</taxon>
        <taxon>Peduoviridae</taxon>
        <taxon>Maltschvirus</taxon>
        <taxon>Maltschvirus maltsch</taxon>
    </lineage>
</organism>
<feature type="region of interest" description="Disordered" evidence="1">
    <location>
        <begin position="119"/>
        <end position="148"/>
    </location>
</feature>
<sequence>MNIDFQEILKELEFRVPIGIIDLTQESQVTELVKILRENGVVNANEYAQRARVIFGYVNEATKQPDIKSLLNKTVKNTETGNDIKVSSALTYAKSKSPGQKGAYTAAVAMLKKSGVSSKDITSLQNKSKSTEPKKAEPTKITATQFQSAAETEKVKKSADATHSKIYGKPSGKVMGDEKEADNGVKNNMLKYGFTGYKSKTGKDPAPGSAGSAFNEIVSGEGVKILEKNPKLNEEELTRVITKQFCGTALGKEQSVSSNVVRDLPDDLKKNDCASKALIAARSARAKYDIIQTDLQNLQTDGKFSKNTKVHAFYGAKESLEAQVDVLKKSKGKIYAADGAELDRDDAIAFVLAGGGGWNPSDTASFVTDDKGNVMIEFFSDKTSPADIQDNSTLQYEIDKKKEQINYLENNKIISKKQADAARLAVDVHTENISKLENSLSEGPQIVADNFNKYAKKAGVSDKDQLDALNGKKTLKDKTLLKNFEVAVMDKKGIKKEILENLPKGCDKNKPDQKCLYFALRSVVAKGESTTGQQKVINKISSILMKEFAIKGESAPEGIDVNNIAGVQRKKIVKSHHDFISNMDKIKIDYEGSKIGLGTLTHCDDVIDSFHLSLMDGKPYKKGDPSSILSHSFNVIMGGPKVNGEILRGCLGVSNTKEFRKNFSVQNVAEYTYEYNEKQAIEFLKRNGNTNPKPKDIEIARNVTGIKLFSYKINKKTGEKEEIGFRTYRGKAGKTSKTSTTMQYSNKMQDCIKSKSKSK</sequence>
<name>A0A6J5M8Y9_9CAUD</name>